<evidence type="ECO:0000313" key="6">
    <source>
        <dbReference type="Proteomes" id="UP000886595"/>
    </source>
</evidence>
<feature type="compositionally biased region" description="Basic and acidic residues" evidence="1">
    <location>
        <begin position="243"/>
        <end position="252"/>
    </location>
</feature>
<feature type="compositionally biased region" description="Basic and acidic residues" evidence="1">
    <location>
        <begin position="1"/>
        <end position="12"/>
    </location>
</feature>
<accession>A0A8X7WJZ7</accession>
<feature type="region of interest" description="Disordered" evidence="1">
    <location>
        <begin position="1"/>
        <end position="22"/>
    </location>
</feature>
<dbReference type="CDD" id="cd06222">
    <property type="entry name" value="RNase_H_like"/>
    <property type="match status" value="1"/>
</dbReference>
<dbReference type="InterPro" id="IPR036397">
    <property type="entry name" value="RNaseH_sf"/>
</dbReference>
<dbReference type="Pfam" id="PF13456">
    <property type="entry name" value="RVT_3"/>
    <property type="match status" value="1"/>
</dbReference>
<dbReference type="InterPro" id="IPR025558">
    <property type="entry name" value="DUF4283"/>
</dbReference>
<dbReference type="OrthoDB" id="1675415at2759"/>
<evidence type="ECO:0000259" key="2">
    <source>
        <dbReference type="Pfam" id="PF13456"/>
    </source>
</evidence>
<name>A0A8X7WJZ7_BRACI</name>
<reference evidence="5 6" key="1">
    <citation type="submission" date="2020-02" db="EMBL/GenBank/DDBJ databases">
        <authorList>
            <person name="Ma Q."/>
            <person name="Huang Y."/>
            <person name="Song X."/>
            <person name="Pei D."/>
        </authorList>
    </citation>
    <scope>NUCLEOTIDE SEQUENCE [LARGE SCALE GENOMIC DNA]</scope>
    <source>
        <strain evidence="5">Sxm20200214</strain>
        <tissue evidence="5">Leaf</tissue>
    </source>
</reference>
<feature type="compositionally biased region" description="Basic and acidic residues" evidence="1">
    <location>
        <begin position="307"/>
        <end position="319"/>
    </location>
</feature>
<feature type="domain" description="Reverse transcriptase zinc-binding" evidence="3">
    <location>
        <begin position="585"/>
        <end position="657"/>
    </location>
</feature>
<feature type="region of interest" description="Disordered" evidence="1">
    <location>
        <begin position="194"/>
        <end position="348"/>
    </location>
</feature>
<dbReference type="InterPro" id="IPR040256">
    <property type="entry name" value="At4g02000-like"/>
</dbReference>
<dbReference type="InterPro" id="IPR026960">
    <property type="entry name" value="RVT-Znf"/>
</dbReference>
<dbReference type="PANTHER" id="PTHR31286:SF163">
    <property type="entry name" value="ZINC KNUCKLE CX2CX4HX4C DOMAIN-CONTAINING PROTEIN"/>
    <property type="match status" value="1"/>
</dbReference>
<dbReference type="AlphaFoldDB" id="A0A8X7WJZ7"/>
<dbReference type="Pfam" id="PF14111">
    <property type="entry name" value="DUF4283"/>
    <property type="match status" value="1"/>
</dbReference>
<feature type="compositionally biased region" description="Polar residues" evidence="1">
    <location>
        <begin position="445"/>
        <end position="455"/>
    </location>
</feature>
<evidence type="ECO:0000313" key="5">
    <source>
        <dbReference type="EMBL" id="KAG2330605.1"/>
    </source>
</evidence>
<dbReference type="InterPro" id="IPR002156">
    <property type="entry name" value="RNaseH_domain"/>
</dbReference>
<evidence type="ECO:0000259" key="3">
    <source>
        <dbReference type="Pfam" id="PF13966"/>
    </source>
</evidence>
<dbReference type="GO" id="GO:0003676">
    <property type="term" value="F:nucleic acid binding"/>
    <property type="evidence" value="ECO:0007669"/>
    <property type="project" value="InterPro"/>
</dbReference>
<dbReference type="GO" id="GO:0004523">
    <property type="term" value="F:RNA-DNA hybrid ribonuclease activity"/>
    <property type="evidence" value="ECO:0007669"/>
    <property type="project" value="InterPro"/>
</dbReference>
<protein>
    <submittedName>
        <fullName evidence="5">Uncharacterized protein</fullName>
    </submittedName>
</protein>
<evidence type="ECO:0000259" key="4">
    <source>
        <dbReference type="Pfam" id="PF14111"/>
    </source>
</evidence>
<dbReference type="PANTHER" id="PTHR31286">
    <property type="entry name" value="GLYCINE-RICH CELL WALL STRUCTURAL PROTEIN 1.8-LIKE"/>
    <property type="match status" value="1"/>
</dbReference>
<organism evidence="5 6">
    <name type="scientific">Brassica carinata</name>
    <name type="common">Ethiopian mustard</name>
    <name type="synonym">Abyssinian cabbage</name>
    <dbReference type="NCBI Taxonomy" id="52824"/>
    <lineage>
        <taxon>Eukaryota</taxon>
        <taxon>Viridiplantae</taxon>
        <taxon>Streptophyta</taxon>
        <taxon>Embryophyta</taxon>
        <taxon>Tracheophyta</taxon>
        <taxon>Spermatophyta</taxon>
        <taxon>Magnoliopsida</taxon>
        <taxon>eudicotyledons</taxon>
        <taxon>Gunneridae</taxon>
        <taxon>Pentapetalae</taxon>
        <taxon>rosids</taxon>
        <taxon>malvids</taxon>
        <taxon>Brassicales</taxon>
        <taxon>Brassicaceae</taxon>
        <taxon>Brassiceae</taxon>
        <taxon>Brassica</taxon>
    </lineage>
</organism>
<dbReference type="InterPro" id="IPR012337">
    <property type="entry name" value="RNaseH-like_sf"/>
</dbReference>
<comment type="caution">
    <text evidence="5">The sequence shown here is derived from an EMBL/GenBank/DDBJ whole genome shotgun (WGS) entry which is preliminary data.</text>
</comment>
<evidence type="ECO:0000256" key="1">
    <source>
        <dbReference type="SAM" id="MobiDB-lite"/>
    </source>
</evidence>
<feature type="domain" description="DUF4283" evidence="4">
    <location>
        <begin position="29"/>
        <end position="97"/>
    </location>
</feature>
<dbReference type="Proteomes" id="UP000886595">
    <property type="component" value="Unassembled WGS sequence"/>
</dbReference>
<feature type="domain" description="RNase H type-1" evidence="2">
    <location>
        <begin position="754"/>
        <end position="864"/>
    </location>
</feature>
<gene>
    <name evidence="5" type="ORF">Bca52824_001785</name>
</gene>
<dbReference type="EMBL" id="JAAMPC010000001">
    <property type="protein sequence ID" value="KAG2330605.1"/>
    <property type="molecule type" value="Genomic_DNA"/>
</dbReference>
<feature type="compositionally biased region" description="Polar residues" evidence="1">
    <location>
        <begin position="481"/>
        <end position="492"/>
    </location>
</feature>
<feature type="compositionally biased region" description="Polar residues" evidence="1">
    <location>
        <begin position="501"/>
        <end position="523"/>
    </location>
</feature>
<feature type="compositionally biased region" description="Polar residues" evidence="1">
    <location>
        <begin position="230"/>
        <end position="240"/>
    </location>
</feature>
<proteinExistence type="predicted"/>
<feature type="region of interest" description="Disordered" evidence="1">
    <location>
        <begin position="445"/>
        <end position="523"/>
    </location>
</feature>
<dbReference type="InterPro" id="IPR044730">
    <property type="entry name" value="RNase_H-like_dom_plant"/>
</dbReference>
<keyword evidence="6" id="KW-1185">Reference proteome</keyword>
<feature type="compositionally biased region" description="Basic and acidic residues" evidence="1">
    <location>
        <begin position="282"/>
        <end position="294"/>
    </location>
</feature>
<dbReference type="Pfam" id="PF13966">
    <property type="entry name" value="zf-RVT"/>
    <property type="match status" value="1"/>
</dbReference>
<dbReference type="Gene3D" id="3.30.420.10">
    <property type="entry name" value="Ribonuclease H-like superfamily/Ribonuclease H"/>
    <property type="match status" value="1"/>
</dbReference>
<dbReference type="SUPFAM" id="SSF53098">
    <property type="entry name" value="Ribonuclease H-like"/>
    <property type="match status" value="1"/>
</dbReference>
<sequence length="871" mass="97578">MARRFSAEDKGKSIAGNPMAPPRIRVRAPEEQKLSSVLPYLAKKWNQEGSSGSDLGRDCFQFRFQSEKEICEVLQNRPYQYGRWMIIVQRWEPIISPNFPAHIPFWISIRGLLLHYWHEKVVRNLGLELGELVHYEVTKSSACVRVIVDGLKPLVMEMAMDFKSGEESILTLDYEGLGNHCSISYRLSHLQSHCPERPAGDTSAGGPTTYRQHKNKLPATSQDKYHMSTKDATTLANRPYQQRVDRHGKPFGDRMSSNSFRPSGPRNKISPAASNLLPSPTRDNDQHESKHGEQSYHSPPYTRHSLNHVEGRREHEPSRTTHWQSPTLQWRAKSPVANQETTPPSAPALSARKTLEWNLNETDFPSLPGVPTTEEVMEDLRIATLQYVSCADPVESAARKQRVLQSELNGMVEETVANIIHNATLASLAAAGALTSQVQPLAVGETSSHVQLPDTQTEDVALTERNSRRRGRPARSSSTRNSIRLSPKTFSGTGYRKRNLAQMQSSSPGTSNRTSTRQSKKVSTSTARSFFPIYLHSLWRSAFRTLKKGATKWTPLGSKGRHTCTPLEPSFVRRRYYSNDITELQRNENQALYIAIWSSKVSPKIQLFLWKLFQGALPIGENLAKRGLLYNIVCRHCGELETAEHLFLHCSYTSQIWASSIWKQDFDPSTHDTFTAAFLASSSIINLPPLGVTETLNFLIFENRKFLPVEILAKAIKSAQEWIQAQPPTRMLAAIPETTIRLPPHPQMVTCFTDASWNATTNRAGCGWYQGDGLCLLTDVSSPMMGEAMAIRSALLHALEAGFSKICIKFDCQALVASISSKRHPADLYGISRDIEHLSSCFSSISFSFISRNLNSLTDSLAKSVLYSAPN</sequence>